<dbReference type="InterPro" id="IPR025736">
    <property type="entry name" value="PucR_C-HTH_dom"/>
</dbReference>
<name>A0A562EN84_RHORH</name>
<dbReference type="AlphaFoldDB" id="A0A562EN84"/>
<dbReference type="PANTHER" id="PTHR33744">
    <property type="entry name" value="CARBOHYDRATE DIACID REGULATOR"/>
    <property type="match status" value="1"/>
</dbReference>
<dbReference type="InterPro" id="IPR041522">
    <property type="entry name" value="CdaR_GGDEF"/>
</dbReference>
<dbReference type="Gene3D" id="1.10.10.2840">
    <property type="entry name" value="PucR C-terminal helix-turn-helix domain"/>
    <property type="match status" value="1"/>
</dbReference>
<protein>
    <submittedName>
        <fullName evidence="5">DNA-binding PucR family transcriptional regulator</fullName>
    </submittedName>
</protein>
<feature type="domain" description="CdaR GGDEF-like" evidence="4">
    <location>
        <begin position="206"/>
        <end position="319"/>
    </location>
</feature>
<organism evidence="5 6">
    <name type="scientific">Rhodococcus rhodochrous J45</name>
    <dbReference type="NCBI Taxonomy" id="935266"/>
    <lineage>
        <taxon>Bacteria</taxon>
        <taxon>Bacillati</taxon>
        <taxon>Actinomycetota</taxon>
        <taxon>Actinomycetes</taxon>
        <taxon>Mycobacteriales</taxon>
        <taxon>Nocardiaceae</taxon>
        <taxon>Rhodococcus</taxon>
    </lineage>
</organism>
<reference evidence="5 6" key="1">
    <citation type="submission" date="2019-07" db="EMBL/GenBank/DDBJ databases">
        <title>Genome sequencing of lignin-degrading bacterial isolates.</title>
        <authorList>
            <person name="Gladden J."/>
        </authorList>
    </citation>
    <scope>NUCLEOTIDE SEQUENCE [LARGE SCALE GENOMIC DNA]</scope>
    <source>
        <strain evidence="5 6">J45</strain>
    </source>
</reference>
<evidence type="ECO:0000259" key="4">
    <source>
        <dbReference type="Pfam" id="PF17853"/>
    </source>
</evidence>
<evidence type="ECO:0000256" key="2">
    <source>
        <dbReference type="SAM" id="MobiDB-lite"/>
    </source>
</evidence>
<feature type="domain" description="PucR C-terminal helix-turn-helix" evidence="3">
    <location>
        <begin position="368"/>
        <end position="424"/>
    </location>
</feature>
<dbReference type="Proteomes" id="UP000317573">
    <property type="component" value="Unassembled WGS sequence"/>
</dbReference>
<dbReference type="Pfam" id="PF13556">
    <property type="entry name" value="HTH_30"/>
    <property type="match status" value="1"/>
</dbReference>
<feature type="region of interest" description="Disordered" evidence="2">
    <location>
        <begin position="14"/>
        <end position="44"/>
    </location>
</feature>
<comment type="caution">
    <text evidence="5">The sequence shown here is derived from an EMBL/GenBank/DDBJ whole genome shotgun (WGS) entry which is preliminary data.</text>
</comment>
<proteinExistence type="inferred from homology"/>
<dbReference type="PANTHER" id="PTHR33744:SF7">
    <property type="entry name" value="PUCR FAMILY TRANSCRIPTIONAL REGULATOR"/>
    <property type="match status" value="1"/>
</dbReference>
<dbReference type="InterPro" id="IPR051448">
    <property type="entry name" value="CdaR-like_regulators"/>
</dbReference>
<keyword evidence="5" id="KW-0238">DNA-binding</keyword>
<dbReference type="Pfam" id="PF17853">
    <property type="entry name" value="GGDEF_2"/>
    <property type="match status" value="1"/>
</dbReference>
<dbReference type="GO" id="GO:0003677">
    <property type="term" value="F:DNA binding"/>
    <property type="evidence" value="ECO:0007669"/>
    <property type="project" value="UniProtKB-KW"/>
</dbReference>
<evidence type="ECO:0000313" key="6">
    <source>
        <dbReference type="Proteomes" id="UP000317573"/>
    </source>
</evidence>
<evidence type="ECO:0000256" key="1">
    <source>
        <dbReference type="ARBA" id="ARBA00006754"/>
    </source>
</evidence>
<gene>
    <name evidence="5" type="ORF">L618_001300001340</name>
</gene>
<evidence type="ECO:0000259" key="3">
    <source>
        <dbReference type="Pfam" id="PF13556"/>
    </source>
</evidence>
<evidence type="ECO:0000313" key="5">
    <source>
        <dbReference type="EMBL" id="TWH23299.1"/>
    </source>
</evidence>
<dbReference type="InterPro" id="IPR042070">
    <property type="entry name" value="PucR_C-HTH_sf"/>
</dbReference>
<accession>A0A562EN84</accession>
<dbReference type="EMBL" id="VLJT01000010">
    <property type="protein sequence ID" value="TWH23299.1"/>
    <property type="molecule type" value="Genomic_DNA"/>
</dbReference>
<comment type="similarity">
    <text evidence="1">Belongs to the CdaR family.</text>
</comment>
<sequence length="453" mass="49049">MTGRLATAGYFRPMVDEPQPRRTGQVPGVHRERPVPPSRPQRAPLPDALLRRVKQFSGRLSTEAVHVMQEQLPFFADLDASQRSTVQLVIQTSVVDFLEWVRNPDSPDSDLRFSLDAFQMIPQDLARRLTLRQTVDMVRAAMEFFEQWLPALARNEEQLVALTEAILRYGRELGFAAAAVYAGAAESRGAWDTRLEALVVDAVVRGDTGPDMQSRAATLNWDATAPATVIVGTPPPDQGVSVITTVHTVAQEHGRAALAVVQGERLVMVVSGELHGTVDAANFRTELMRAFSDDPVVIGPTTPTLATAHVSAVEALAGMEAVVGWPGAPRPVHAAELLPERALLGDPGAIAALEDFVVAPLAAAGPSLADTLDAYLDSGGAVETCARKLFVHPNTVRYRLKRITEVTGRDPTNPRDAYVLRIAATVGRLARSHNELRSPAPPATRFTIRESDT</sequence>